<dbReference type="GO" id="GO:0046872">
    <property type="term" value="F:metal ion binding"/>
    <property type="evidence" value="ECO:0007669"/>
    <property type="project" value="InterPro"/>
</dbReference>
<feature type="domain" description="MDMPI C-terminal" evidence="1">
    <location>
        <begin position="176"/>
        <end position="269"/>
    </location>
</feature>
<dbReference type="InterPro" id="IPR010872">
    <property type="entry name" value="MDMPI_C-term_domain"/>
</dbReference>
<dbReference type="NCBIfam" id="TIGR03083">
    <property type="entry name" value="maleylpyruvate isomerase family mycothiol-dependent enzyme"/>
    <property type="match status" value="1"/>
</dbReference>
<evidence type="ECO:0000313" key="4">
    <source>
        <dbReference type="Proteomes" id="UP000247781"/>
    </source>
</evidence>
<organism evidence="3 4">
    <name type="scientific">Mycolicibacterium moriokaense</name>
    <dbReference type="NCBI Taxonomy" id="39691"/>
    <lineage>
        <taxon>Bacteria</taxon>
        <taxon>Bacillati</taxon>
        <taxon>Actinomycetota</taxon>
        <taxon>Actinomycetes</taxon>
        <taxon>Mycobacteriales</taxon>
        <taxon>Mycobacteriaceae</taxon>
        <taxon>Mycolicibacterium</taxon>
    </lineage>
</organism>
<evidence type="ECO:0000259" key="1">
    <source>
        <dbReference type="Pfam" id="PF07398"/>
    </source>
</evidence>
<evidence type="ECO:0000259" key="2">
    <source>
        <dbReference type="Pfam" id="PF11716"/>
    </source>
</evidence>
<name>A0A318HD17_9MYCO</name>
<dbReference type="Gene3D" id="1.20.120.450">
    <property type="entry name" value="dinb family like domain"/>
    <property type="match status" value="1"/>
</dbReference>
<comment type="caution">
    <text evidence="3">The sequence shown here is derived from an EMBL/GenBank/DDBJ whole genome shotgun (WGS) entry which is preliminary data.</text>
</comment>
<dbReference type="AlphaFoldDB" id="A0A318HD17"/>
<dbReference type="Pfam" id="PF11716">
    <property type="entry name" value="MDMPI_N"/>
    <property type="match status" value="1"/>
</dbReference>
<dbReference type="Pfam" id="PF07398">
    <property type="entry name" value="MDMPI_C"/>
    <property type="match status" value="1"/>
</dbReference>
<dbReference type="SUPFAM" id="SSF109854">
    <property type="entry name" value="DinB/YfiT-like putative metalloenzymes"/>
    <property type="match status" value="1"/>
</dbReference>
<dbReference type="InterPro" id="IPR024344">
    <property type="entry name" value="MDMPI_metal-binding"/>
</dbReference>
<dbReference type="Proteomes" id="UP000247781">
    <property type="component" value="Unassembled WGS sequence"/>
</dbReference>
<evidence type="ECO:0000313" key="3">
    <source>
        <dbReference type="EMBL" id="PXX06561.1"/>
    </source>
</evidence>
<keyword evidence="4" id="KW-1185">Reference proteome</keyword>
<reference evidence="3 4" key="2">
    <citation type="submission" date="2018-06" db="EMBL/GenBank/DDBJ databases">
        <title>Sequencing of bacterial isolates from soil warming experiment in Harvard Forest, Massachusetts, USA.</title>
        <authorList>
            <person name="Deangelis K.PhD."/>
        </authorList>
    </citation>
    <scope>NUCLEOTIDE SEQUENCE [LARGE SCALE GENOMIC DNA]</scope>
    <source>
        <strain evidence="3 4">GAS496</strain>
    </source>
</reference>
<proteinExistence type="predicted"/>
<accession>A0A318HD17</accession>
<feature type="domain" description="Mycothiol-dependent maleylpyruvate isomerase metal-binding" evidence="2">
    <location>
        <begin position="22"/>
        <end position="159"/>
    </location>
</feature>
<protein>
    <submittedName>
        <fullName evidence="3">Uncharacterized protein (TIGR03083 family)</fullName>
    </submittedName>
</protein>
<reference evidence="4" key="1">
    <citation type="submission" date="2018-05" db="EMBL/GenBank/DDBJ databases">
        <authorList>
            <person name="Deangelis K."/>
            <person name="Huntemann M."/>
            <person name="Clum A."/>
            <person name="Pillay M."/>
            <person name="Palaniappan K."/>
            <person name="Varghese N."/>
            <person name="Mikhailova N."/>
            <person name="Stamatis D."/>
            <person name="Reddy T."/>
            <person name="Daum C."/>
            <person name="Shapiro N."/>
            <person name="Ivanova N."/>
            <person name="Kyrpides N."/>
            <person name="Woyke T."/>
        </authorList>
    </citation>
    <scope>NUCLEOTIDE SEQUENCE [LARGE SCALE GENOMIC DNA]</scope>
    <source>
        <strain evidence="4">GAS496</strain>
    </source>
</reference>
<sequence>MTSARPVTTLDKTAVLEGLFGSWDEIDEIVGGLTDDQWQAQTPLPGWTVQDVLAHVIGTESMLQGAATPEADVDMSTLKHVRNDIGVLNERWVRKLRGLPSGELLDRYRAITAERRSALAGMPHDVWNEITATPAGPDTYGRFMRVRAFDCWMHEHDIRDALDRPADDPAGETSRLALDEMAASMGFVVGKLGGAPDGSRVAIELTGPLERTINVDVSGRARVVDKFDADPTSTITLDGLLFARLAGGRTTPARHPDAVVYGGDEAVGQRVVEHLNYVI</sequence>
<dbReference type="RefSeq" id="WP_110317777.1">
    <property type="nucleotide sequence ID" value="NZ_QJJU01000013.1"/>
</dbReference>
<gene>
    <name evidence="3" type="ORF">C8E89_11374</name>
</gene>
<dbReference type="InterPro" id="IPR034660">
    <property type="entry name" value="DinB/YfiT-like"/>
</dbReference>
<dbReference type="OrthoDB" id="154293at2"/>
<dbReference type="InterPro" id="IPR017517">
    <property type="entry name" value="Maleyloyr_isom"/>
</dbReference>
<dbReference type="EMBL" id="QJJU01000013">
    <property type="protein sequence ID" value="PXX06561.1"/>
    <property type="molecule type" value="Genomic_DNA"/>
</dbReference>